<dbReference type="Proteomes" id="UP000261948">
    <property type="component" value="Unassembled WGS sequence"/>
</dbReference>
<feature type="signal peptide" evidence="7">
    <location>
        <begin position="1"/>
        <end position="32"/>
    </location>
</feature>
<dbReference type="InterPro" id="IPR006311">
    <property type="entry name" value="TAT_signal"/>
</dbReference>
<evidence type="ECO:0000256" key="3">
    <source>
        <dbReference type="ARBA" id="ARBA00023136"/>
    </source>
</evidence>
<comment type="caution">
    <text evidence="8">The sequence shown here is derived from an EMBL/GenBank/DDBJ whole genome shotgun (WGS) entry which is preliminary data.</text>
</comment>
<keyword evidence="3" id="KW-0472">Membrane</keyword>
<gene>
    <name evidence="8" type="ORF">DZC30_09455</name>
</gene>
<organism evidence="8 9">
    <name type="scientific">Comamonas testosteroni</name>
    <name type="common">Pseudomonas testosteroni</name>
    <dbReference type="NCBI Taxonomy" id="285"/>
    <lineage>
        <taxon>Bacteria</taxon>
        <taxon>Pseudomonadati</taxon>
        <taxon>Pseudomonadota</taxon>
        <taxon>Betaproteobacteria</taxon>
        <taxon>Burkholderiales</taxon>
        <taxon>Comamonadaceae</taxon>
        <taxon>Comamonas</taxon>
    </lineage>
</organism>
<reference evidence="8 9" key="1">
    <citation type="submission" date="2018-08" db="EMBL/GenBank/DDBJ databases">
        <title>Comamonas testosteroni strain SWCO2.</title>
        <authorList>
            <person name="Jiang N."/>
            <person name="Zhang X.Z."/>
        </authorList>
    </citation>
    <scope>NUCLEOTIDE SEQUENCE [LARGE SCALE GENOMIC DNA]</scope>
    <source>
        <strain evidence="8 9">SWCO2</strain>
    </source>
</reference>
<dbReference type="SUPFAM" id="SSF53850">
    <property type="entry name" value="Periplasmic binding protein-like II"/>
    <property type="match status" value="1"/>
</dbReference>
<comment type="similarity">
    <text evidence="6">Belongs to the nlpA lipoprotein family.</text>
</comment>
<evidence type="ECO:0000256" key="7">
    <source>
        <dbReference type="SAM" id="SignalP"/>
    </source>
</evidence>
<evidence type="ECO:0000313" key="9">
    <source>
        <dbReference type="Proteomes" id="UP000261948"/>
    </source>
</evidence>
<evidence type="ECO:0000256" key="5">
    <source>
        <dbReference type="ARBA" id="ARBA00023288"/>
    </source>
</evidence>
<dbReference type="InterPro" id="IPR004872">
    <property type="entry name" value="Lipoprotein_NlpA"/>
</dbReference>
<name>A0A373FMT0_COMTE</name>
<keyword evidence="5 6" id="KW-0449">Lipoprotein</keyword>
<keyword evidence="2 7" id="KW-0732">Signal</keyword>
<dbReference type="EMBL" id="QURR01000009">
    <property type="protein sequence ID" value="RGE45468.1"/>
    <property type="molecule type" value="Genomic_DNA"/>
</dbReference>
<evidence type="ECO:0000256" key="6">
    <source>
        <dbReference type="PIRNR" id="PIRNR002854"/>
    </source>
</evidence>
<comment type="subcellular location">
    <subcellularLocation>
        <location evidence="1">Membrane</location>
        <topology evidence="1">Lipid-anchor</topology>
    </subcellularLocation>
</comment>
<dbReference type="Pfam" id="PF03180">
    <property type="entry name" value="Lipoprotein_9"/>
    <property type="match status" value="1"/>
</dbReference>
<accession>A0A373FMT0</accession>
<keyword evidence="4" id="KW-0564">Palmitate</keyword>
<dbReference type="OrthoDB" id="9812878at2"/>
<evidence type="ECO:0000256" key="2">
    <source>
        <dbReference type="ARBA" id="ARBA00022729"/>
    </source>
</evidence>
<dbReference type="PROSITE" id="PS51318">
    <property type="entry name" value="TAT"/>
    <property type="match status" value="1"/>
</dbReference>
<sequence>MSARFSFAASRRAVLATAAVALLAAAGTPAMADDAAKKNLLIGATAGSNYDLLQKGILPQLQKKGYKIKLVEFNDYVQPNLALSDGSLDANFFQHRAYFDQFTTDRKLALTAIVQGPVAPMGVYSKKHKSLADIKSGAKVALPNDPSNLARALLVLQQAGLVQVKAGVNPARISELDLAANPHKLKFVALEAAQLPRVLEDADYVVVNGNFAVSSGLKLSEAVVLEKTPDQYLNVVAVKSGNEKSQWAQDLAAAYKSPEFKAVVDSQFPGYAKPAFLK</sequence>
<protein>
    <recommendedName>
        <fullName evidence="6">Lipoprotein</fullName>
    </recommendedName>
</protein>
<evidence type="ECO:0000313" key="8">
    <source>
        <dbReference type="EMBL" id="RGE45468.1"/>
    </source>
</evidence>
<dbReference type="AlphaFoldDB" id="A0A373FMT0"/>
<dbReference type="PANTHER" id="PTHR30429">
    <property type="entry name" value="D-METHIONINE-BINDING LIPOPROTEIN METQ"/>
    <property type="match status" value="1"/>
</dbReference>
<evidence type="ECO:0000256" key="4">
    <source>
        <dbReference type="ARBA" id="ARBA00023139"/>
    </source>
</evidence>
<feature type="chain" id="PRO_5016763360" description="Lipoprotein" evidence="7">
    <location>
        <begin position="33"/>
        <end position="278"/>
    </location>
</feature>
<dbReference type="PANTHER" id="PTHR30429:SF0">
    <property type="entry name" value="METHIONINE-BINDING LIPOPROTEIN METQ"/>
    <property type="match status" value="1"/>
</dbReference>
<dbReference type="PIRSF" id="PIRSF002854">
    <property type="entry name" value="MetQ"/>
    <property type="match status" value="1"/>
</dbReference>
<dbReference type="Gene3D" id="3.40.190.10">
    <property type="entry name" value="Periplasmic binding protein-like II"/>
    <property type="match status" value="2"/>
</dbReference>
<evidence type="ECO:0000256" key="1">
    <source>
        <dbReference type="ARBA" id="ARBA00004635"/>
    </source>
</evidence>
<dbReference type="GO" id="GO:0016020">
    <property type="term" value="C:membrane"/>
    <property type="evidence" value="ECO:0007669"/>
    <property type="project" value="UniProtKB-SubCell"/>
</dbReference>
<keyword evidence="9" id="KW-1185">Reference proteome</keyword>
<proteinExistence type="inferred from homology"/>